<dbReference type="STRING" id="1163406.A0A0L0NCH9"/>
<dbReference type="Proteomes" id="UP000036947">
    <property type="component" value="Unassembled WGS sequence"/>
</dbReference>
<reference evidence="2 3" key="1">
    <citation type="journal article" date="2015" name="BMC Genomics">
        <title>The genome of the truffle-parasite Tolypocladium ophioglossoides and the evolution of antifungal peptaibiotics.</title>
        <authorList>
            <person name="Quandt C.A."/>
            <person name="Bushley K.E."/>
            <person name="Spatafora J.W."/>
        </authorList>
    </citation>
    <scope>NUCLEOTIDE SEQUENCE [LARGE SCALE GENOMIC DNA]</scope>
    <source>
        <strain evidence="2 3">CBS 100239</strain>
    </source>
</reference>
<keyword evidence="1" id="KW-0732">Signal</keyword>
<name>A0A0L0NCH9_TOLOC</name>
<evidence type="ECO:0000313" key="2">
    <source>
        <dbReference type="EMBL" id="KND91766.1"/>
    </source>
</evidence>
<dbReference type="OrthoDB" id="9977941at2759"/>
<dbReference type="AlphaFoldDB" id="A0A0L0NCH9"/>
<evidence type="ECO:0000256" key="1">
    <source>
        <dbReference type="SAM" id="SignalP"/>
    </source>
</evidence>
<dbReference type="EMBL" id="LFRF01000007">
    <property type="protein sequence ID" value="KND91766.1"/>
    <property type="molecule type" value="Genomic_DNA"/>
</dbReference>
<dbReference type="PANTHER" id="PTHR42060">
    <property type="entry name" value="NHL REPEAT-CONTAINING PROTEIN-RELATED"/>
    <property type="match status" value="1"/>
</dbReference>
<evidence type="ECO:0000313" key="3">
    <source>
        <dbReference type="Proteomes" id="UP000036947"/>
    </source>
</evidence>
<feature type="chain" id="PRO_5005544986" description="SMP-30/Gluconolactonase/LRE-like region domain-containing protein" evidence="1">
    <location>
        <begin position="21"/>
        <end position="295"/>
    </location>
</feature>
<comment type="caution">
    <text evidence="2">The sequence shown here is derived from an EMBL/GenBank/DDBJ whole genome shotgun (WGS) entry which is preliminary data.</text>
</comment>
<dbReference type="Gene3D" id="2.120.10.30">
    <property type="entry name" value="TolB, C-terminal domain"/>
    <property type="match status" value="2"/>
</dbReference>
<dbReference type="InterPro" id="IPR011042">
    <property type="entry name" value="6-blade_b-propeller_TolB-like"/>
</dbReference>
<evidence type="ECO:0008006" key="4">
    <source>
        <dbReference type="Google" id="ProtNLM"/>
    </source>
</evidence>
<sequence length="295" mass="31373">MRSLAGFAAGLLGAGQLAQAVQVQLLYQFPDAKQSIENIAIRRNGELLLTTFDDGQLYALDPLAKDPEPRVVVKVPDATGLTGIVEIEEDMFAVSCGINNLTDASMVEGSAKLVAIDFNKATDGVTPTVRTFAKIPNTQMLNGMAPLPHIGSTLMSADSNKEAKRFSLGINGIKFSLVWMYFTNSDRRLFGRVQIDEFGNRKGEVEEIVRLPASSGLMPDDFSMFYNGTAFVAAHPNSVLKILPDGTWTVLVGGDSAVKLNEPTSTALTQDGKTLYVVTGGGAGGKGGQVVAVTL</sequence>
<dbReference type="PANTHER" id="PTHR42060:SF1">
    <property type="entry name" value="NHL REPEAT-CONTAINING PROTEIN"/>
    <property type="match status" value="1"/>
</dbReference>
<feature type="signal peptide" evidence="1">
    <location>
        <begin position="1"/>
        <end position="20"/>
    </location>
</feature>
<dbReference type="InterPro" id="IPR052998">
    <property type="entry name" value="Hetero-Diels-Alderase-like"/>
</dbReference>
<gene>
    <name evidence="2" type="ORF">TOPH_03445</name>
</gene>
<protein>
    <recommendedName>
        <fullName evidence="4">SMP-30/Gluconolactonase/LRE-like region domain-containing protein</fullName>
    </recommendedName>
</protein>
<keyword evidence="3" id="KW-1185">Reference proteome</keyword>
<dbReference type="SUPFAM" id="SSF63829">
    <property type="entry name" value="Calcium-dependent phosphotriesterase"/>
    <property type="match status" value="1"/>
</dbReference>
<proteinExistence type="predicted"/>
<organism evidence="2 3">
    <name type="scientific">Tolypocladium ophioglossoides (strain CBS 100239)</name>
    <name type="common">Snaketongue truffleclub</name>
    <name type="synonym">Elaphocordyceps ophioglossoides</name>
    <dbReference type="NCBI Taxonomy" id="1163406"/>
    <lineage>
        <taxon>Eukaryota</taxon>
        <taxon>Fungi</taxon>
        <taxon>Dikarya</taxon>
        <taxon>Ascomycota</taxon>
        <taxon>Pezizomycotina</taxon>
        <taxon>Sordariomycetes</taxon>
        <taxon>Hypocreomycetidae</taxon>
        <taxon>Hypocreales</taxon>
        <taxon>Ophiocordycipitaceae</taxon>
        <taxon>Tolypocladium</taxon>
    </lineage>
</organism>
<accession>A0A0L0NCH9</accession>